<sequence>MNTELFELYSDYLLSSFGKTTATQLSSLLDGAYSHDQVTRLLSRNHFDSKTLWHHVKAVVRQEERDDGVLIADDTIQEKLYTDENDLIAWHFDHTFGRSVKGINLLNFVYHVGDISIPVAYKLIEKPIQYSDVKTKKVKRKAETTKNEDFREMLKVCCDNQLKFRYVLADSWFCSNDNMLYIRHECDKHFVMASKSNRKVSLSEEDKSRGRSQRIDSIDFSEEKPIKGWIAGVDFPVLLFRQVFTNKDGSKGILYLICSDLECDAEALKAIYKKRWKVEVFHKTLKSNASMAKSPTYTVLTQSNHLFMSIYSAFRLEVLANKLDLNHFELRAKLYLTALKSSFQKLQSMKGCVT</sequence>
<dbReference type="Pfam" id="PF13546">
    <property type="entry name" value="DDE_5"/>
    <property type="match status" value="1"/>
</dbReference>
<dbReference type="eggNOG" id="COG3385">
    <property type="taxonomic scope" value="Bacteria"/>
</dbReference>
<dbReference type="EMBL" id="JOKG01000002">
    <property type="protein sequence ID" value="KEQ14724.1"/>
    <property type="molecule type" value="Genomic_DNA"/>
</dbReference>
<dbReference type="EMBL" id="JOKG01000003">
    <property type="protein sequence ID" value="KEQ13398.1"/>
    <property type="molecule type" value="Genomic_DNA"/>
</dbReference>
<evidence type="ECO:0000313" key="10">
    <source>
        <dbReference type="EMBL" id="KEQ15997.1"/>
    </source>
</evidence>
<evidence type="ECO:0000313" key="8">
    <source>
        <dbReference type="EMBL" id="KEQ13647.1"/>
    </source>
</evidence>
<dbReference type="EMBL" id="JOKG01000005">
    <property type="protein sequence ID" value="KEQ11904.1"/>
    <property type="molecule type" value="Genomic_DNA"/>
</dbReference>
<dbReference type="EMBL" id="JOKG01000004">
    <property type="protein sequence ID" value="KEQ12519.1"/>
    <property type="molecule type" value="Genomic_DNA"/>
</dbReference>
<evidence type="ECO:0000313" key="9">
    <source>
        <dbReference type="EMBL" id="KEQ14724.1"/>
    </source>
</evidence>
<gene>
    <name evidence="10" type="ORF">GZ77_05840</name>
    <name evidence="9" type="ORF">GZ77_10480</name>
    <name evidence="7" type="ORF">GZ77_13485</name>
    <name evidence="8" type="ORF">GZ77_15175</name>
    <name evidence="5" type="ORF">GZ77_17750</name>
    <name evidence="6" type="ORF">GZ77_18560</name>
    <name evidence="3" type="ORF">GZ77_22585</name>
    <name evidence="4" type="ORF">GZ77_23520</name>
    <name evidence="2" type="ORF">GZ77_25775</name>
</gene>
<feature type="domain" description="Transposase IS701-like DDE" evidence="1">
    <location>
        <begin position="7"/>
        <end position="212"/>
    </location>
</feature>
<dbReference type="EMBL" id="JOKG01000003">
    <property type="protein sequence ID" value="KEQ13647.1"/>
    <property type="molecule type" value="Genomic_DNA"/>
</dbReference>
<name>A0A081N8F1_9GAMM</name>
<proteinExistence type="predicted"/>
<comment type="caution">
    <text evidence="9">The sequence shown here is derived from an EMBL/GenBank/DDBJ whole genome shotgun (WGS) entry which is preliminary data.</text>
</comment>
<keyword evidence="11" id="KW-1185">Reference proteome</keyword>
<evidence type="ECO:0000259" key="1">
    <source>
        <dbReference type="Pfam" id="PF13546"/>
    </source>
</evidence>
<accession>A0A081N8F1</accession>
<dbReference type="EMBL" id="JOKG01000007">
    <property type="protein sequence ID" value="KEQ11502.1"/>
    <property type="molecule type" value="Genomic_DNA"/>
</dbReference>
<dbReference type="InterPro" id="IPR038721">
    <property type="entry name" value="IS701-like_DDE_dom"/>
</dbReference>
<evidence type="ECO:0000313" key="5">
    <source>
        <dbReference type="EMBL" id="KEQ12383.1"/>
    </source>
</evidence>
<dbReference type="RefSeq" id="WP_034873259.1">
    <property type="nucleotide sequence ID" value="NZ_JOKG01000001.1"/>
</dbReference>
<dbReference type="Proteomes" id="UP000028006">
    <property type="component" value="Unassembled WGS sequence"/>
</dbReference>
<dbReference type="InterPro" id="IPR012337">
    <property type="entry name" value="RNaseH-like_sf"/>
</dbReference>
<organism evidence="9 11">
    <name type="scientific">Endozoicomonas montiporae</name>
    <dbReference type="NCBI Taxonomy" id="1027273"/>
    <lineage>
        <taxon>Bacteria</taxon>
        <taxon>Pseudomonadati</taxon>
        <taxon>Pseudomonadota</taxon>
        <taxon>Gammaproteobacteria</taxon>
        <taxon>Oceanospirillales</taxon>
        <taxon>Endozoicomonadaceae</taxon>
        <taxon>Endozoicomonas</taxon>
    </lineage>
</organism>
<evidence type="ECO:0000313" key="7">
    <source>
        <dbReference type="EMBL" id="KEQ13398.1"/>
    </source>
</evidence>
<evidence type="ECO:0000313" key="2">
    <source>
        <dbReference type="EMBL" id="KEQ11502.1"/>
    </source>
</evidence>
<dbReference type="EMBL" id="JOKG01000001">
    <property type="protein sequence ID" value="KEQ15997.1"/>
    <property type="molecule type" value="Genomic_DNA"/>
</dbReference>
<dbReference type="AlphaFoldDB" id="A0A081N8F1"/>
<dbReference type="SUPFAM" id="SSF53098">
    <property type="entry name" value="Ribonuclease H-like"/>
    <property type="match status" value="1"/>
</dbReference>
<evidence type="ECO:0000313" key="4">
    <source>
        <dbReference type="EMBL" id="KEQ12052.1"/>
    </source>
</evidence>
<evidence type="ECO:0000313" key="3">
    <source>
        <dbReference type="EMBL" id="KEQ11904.1"/>
    </source>
</evidence>
<reference evidence="9 11" key="1">
    <citation type="submission" date="2014-06" db="EMBL/GenBank/DDBJ databases">
        <title>Whole Genome Sequences of Three Symbiotic Endozoicomonas Bacteria.</title>
        <authorList>
            <person name="Neave M.J."/>
            <person name="Apprill A."/>
            <person name="Voolstra C.R."/>
        </authorList>
    </citation>
    <scope>NUCLEOTIDE SEQUENCE [LARGE SCALE GENOMIC DNA]</scope>
    <source>
        <strain evidence="9 11">LMG 24815</strain>
    </source>
</reference>
<protein>
    <submittedName>
        <fullName evidence="9">Transposase</fullName>
    </submittedName>
</protein>
<evidence type="ECO:0000313" key="11">
    <source>
        <dbReference type="Proteomes" id="UP000028006"/>
    </source>
</evidence>
<dbReference type="EMBL" id="JOKG01000004">
    <property type="protein sequence ID" value="KEQ12383.1"/>
    <property type="molecule type" value="Genomic_DNA"/>
</dbReference>
<evidence type="ECO:0000313" key="6">
    <source>
        <dbReference type="EMBL" id="KEQ12519.1"/>
    </source>
</evidence>
<dbReference type="EMBL" id="JOKG01000005">
    <property type="protein sequence ID" value="KEQ12052.1"/>
    <property type="molecule type" value="Genomic_DNA"/>
</dbReference>